<sequence length="66" mass="7177">MEGEANGAQEAAQDAQEQGGEGRAQVDLIYFTGCMAEDVALRQLGQNSNRIFDLLKQPAKAECNLY</sequence>
<dbReference type="EMBL" id="VTFY01000001">
    <property type="protein sequence ID" value="MRX81098.1"/>
    <property type="molecule type" value="Genomic_DNA"/>
</dbReference>
<organism evidence="2 3">
    <name type="scientific">Eggerthella guodeyinii</name>
    <dbReference type="NCBI Taxonomy" id="2690837"/>
    <lineage>
        <taxon>Bacteria</taxon>
        <taxon>Bacillati</taxon>
        <taxon>Actinomycetota</taxon>
        <taxon>Coriobacteriia</taxon>
        <taxon>Eggerthellales</taxon>
        <taxon>Eggerthellaceae</taxon>
        <taxon>Eggerthella</taxon>
    </lineage>
</organism>
<keyword evidence="3" id="KW-1185">Reference proteome</keyword>
<evidence type="ECO:0000313" key="2">
    <source>
        <dbReference type="EMBL" id="MRX81098.1"/>
    </source>
</evidence>
<reference evidence="3" key="1">
    <citation type="submission" date="2019-08" db="EMBL/GenBank/DDBJ databases">
        <title>Arthrobacter sp. nov., isolated from plateau pika and Tibetan wild ass.</title>
        <authorList>
            <person name="Ge Y."/>
        </authorList>
    </citation>
    <scope>NUCLEOTIDE SEQUENCE [LARGE SCALE GENOMIC DNA]</scope>
    <source>
        <strain evidence="3">HF-4214</strain>
    </source>
</reference>
<protein>
    <submittedName>
        <fullName evidence="2">Uncharacterized protein</fullName>
    </submittedName>
</protein>
<evidence type="ECO:0000313" key="3">
    <source>
        <dbReference type="Proteomes" id="UP000438093"/>
    </source>
</evidence>
<accession>A0A6N7RK19</accession>
<gene>
    <name evidence="2" type="ORF">GJG86_01085</name>
</gene>
<feature type="compositionally biased region" description="Low complexity" evidence="1">
    <location>
        <begin position="1"/>
        <end position="18"/>
    </location>
</feature>
<comment type="caution">
    <text evidence="2">The sequence shown here is derived from an EMBL/GenBank/DDBJ whole genome shotgun (WGS) entry which is preliminary data.</text>
</comment>
<name>A0A6N7RK19_9ACTN</name>
<dbReference type="Proteomes" id="UP000438093">
    <property type="component" value="Unassembled WGS sequence"/>
</dbReference>
<dbReference type="RefSeq" id="WP_154332005.1">
    <property type="nucleotide sequence ID" value="NZ_VTFY01000001.1"/>
</dbReference>
<dbReference type="AlphaFoldDB" id="A0A6N7RK19"/>
<feature type="region of interest" description="Disordered" evidence="1">
    <location>
        <begin position="1"/>
        <end position="20"/>
    </location>
</feature>
<evidence type="ECO:0000256" key="1">
    <source>
        <dbReference type="SAM" id="MobiDB-lite"/>
    </source>
</evidence>
<proteinExistence type="predicted"/>